<gene>
    <name evidence="2" type="ORF">ENN52_06315</name>
</gene>
<keyword evidence="1" id="KW-0472">Membrane</keyword>
<sequence>MAEIMQAEKENRPQPLKFTLGEAAGSVGDFGTILPIVLGVALVCEVNLAHIFLFFALWYAIAGIVYRLPIPVEPLKAVGAIAIAEGLTAGEIAGAGLIIGVIFLALGCCGSMNWLQNRIP</sequence>
<dbReference type="InterPro" id="IPR031563">
    <property type="entry name" value="MOT1/MOT2"/>
</dbReference>
<dbReference type="PANTHER" id="PTHR31970">
    <property type="match status" value="1"/>
</dbReference>
<dbReference type="PANTHER" id="PTHR31970:SF9">
    <property type="entry name" value="MOLYBDATE TRANSPORTER 2"/>
    <property type="match status" value="1"/>
</dbReference>
<dbReference type="AlphaFoldDB" id="A0A831PLW7"/>
<proteinExistence type="predicted"/>
<comment type="caution">
    <text evidence="2">The sequence shown here is derived from an EMBL/GenBank/DDBJ whole genome shotgun (WGS) entry which is preliminary data.</text>
</comment>
<keyword evidence="1" id="KW-1133">Transmembrane helix</keyword>
<name>A0A831PLW7_9EURY</name>
<reference evidence="2" key="1">
    <citation type="journal article" date="2020" name="mSystems">
        <title>Genome- and Community-Level Interaction Insights into Carbon Utilization and Element Cycling Functions of Hydrothermarchaeota in Hydrothermal Sediment.</title>
        <authorList>
            <person name="Zhou Z."/>
            <person name="Liu Y."/>
            <person name="Xu W."/>
            <person name="Pan J."/>
            <person name="Luo Z.H."/>
            <person name="Li M."/>
        </authorList>
    </citation>
    <scope>NUCLEOTIDE SEQUENCE</scope>
    <source>
        <strain evidence="2">SpSt-1183</strain>
    </source>
</reference>
<dbReference type="GO" id="GO:0015098">
    <property type="term" value="F:molybdate ion transmembrane transporter activity"/>
    <property type="evidence" value="ECO:0007669"/>
    <property type="project" value="InterPro"/>
</dbReference>
<feature type="transmembrane region" description="Helical" evidence="1">
    <location>
        <begin position="51"/>
        <end position="72"/>
    </location>
</feature>
<organism evidence="2">
    <name type="scientific">Methanofollis liminatans</name>
    <dbReference type="NCBI Taxonomy" id="2201"/>
    <lineage>
        <taxon>Archaea</taxon>
        <taxon>Methanobacteriati</taxon>
        <taxon>Methanobacteriota</taxon>
        <taxon>Stenosarchaea group</taxon>
        <taxon>Methanomicrobia</taxon>
        <taxon>Methanomicrobiales</taxon>
        <taxon>Methanomicrobiaceae</taxon>
        <taxon>Methanofollis</taxon>
    </lineage>
</organism>
<dbReference type="Pfam" id="PF16983">
    <property type="entry name" value="MFS_MOT1"/>
    <property type="match status" value="1"/>
</dbReference>
<feature type="transmembrane region" description="Helical" evidence="1">
    <location>
        <begin position="23"/>
        <end position="44"/>
    </location>
</feature>
<accession>A0A831PLW7</accession>
<protein>
    <submittedName>
        <fullName evidence="2">Sulfate transporter</fullName>
    </submittedName>
</protein>
<dbReference type="EMBL" id="DSBY01000255">
    <property type="protein sequence ID" value="HDS63721.1"/>
    <property type="molecule type" value="Genomic_DNA"/>
</dbReference>
<dbReference type="Proteomes" id="UP000885648">
    <property type="component" value="Unassembled WGS sequence"/>
</dbReference>
<keyword evidence="1" id="KW-0812">Transmembrane</keyword>
<feature type="non-terminal residue" evidence="2">
    <location>
        <position position="120"/>
    </location>
</feature>
<feature type="transmembrane region" description="Helical" evidence="1">
    <location>
        <begin position="92"/>
        <end position="115"/>
    </location>
</feature>
<evidence type="ECO:0000256" key="1">
    <source>
        <dbReference type="SAM" id="Phobius"/>
    </source>
</evidence>
<evidence type="ECO:0000313" key="2">
    <source>
        <dbReference type="EMBL" id="HDS63721.1"/>
    </source>
</evidence>